<dbReference type="CDD" id="cd02966">
    <property type="entry name" value="TlpA_like_family"/>
    <property type="match status" value="1"/>
</dbReference>
<comment type="caution">
    <text evidence="6">The sequence shown here is derived from an EMBL/GenBank/DDBJ whole genome shotgun (WGS) entry which is preliminary data.</text>
</comment>
<comment type="subcellular location">
    <subcellularLocation>
        <location evidence="1">Cell envelope</location>
    </subcellularLocation>
</comment>
<dbReference type="SUPFAM" id="SSF52833">
    <property type="entry name" value="Thioredoxin-like"/>
    <property type="match status" value="1"/>
</dbReference>
<dbReference type="GO" id="GO:0016491">
    <property type="term" value="F:oxidoreductase activity"/>
    <property type="evidence" value="ECO:0007669"/>
    <property type="project" value="InterPro"/>
</dbReference>
<evidence type="ECO:0000313" key="7">
    <source>
        <dbReference type="Proteomes" id="UP000295292"/>
    </source>
</evidence>
<reference evidence="6 7" key="1">
    <citation type="submission" date="2019-03" db="EMBL/GenBank/DDBJ databases">
        <title>Genomic Encyclopedia of Archaeal and Bacterial Type Strains, Phase II (KMG-II): from individual species to whole genera.</title>
        <authorList>
            <person name="Goeker M."/>
        </authorList>
    </citation>
    <scope>NUCLEOTIDE SEQUENCE [LARGE SCALE GENOMIC DNA]</scope>
    <source>
        <strain evidence="6 7">DSM 28353</strain>
    </source>
</reference>
<dbReference type="InterPro" id="IPR036249">
    <property type="entry name" value="Thioredoxin-like_sf"/>
</dbReference>
<dbReference type="PROSITE" id="PS00194">
    <property type="entry name" value="THIOREDOXIN_1"/>
    <property type="match status" value="1"/>
</dbReference>
<dbReference type="GO" id="GO:0017004">
    <property type="term" value="P:cytochrome complex assembly"/>
    <property type="evidence" value="ECO:0007669"/>
    <property type="project" value="UniProtKB-KW"/>
</dbReference>
<evidence type="ECO:0000256" key="4">
    <source>
        <dbReference type="ARBA" id="ARBA00023284"/>
    </source>
</evidence>
<dbReference type="InterPro" id="IPR050553">
    <property type="entry name" value="Thioredoxin_ResA/DsbE_sf"/>
</dbReference>
<dbReference type="Pfam" id="PF00578">
    <property type="entry name" value="AhpC-TSA"/>
    <property type="match status" value="1"/>
</dbReference>
<dbReference type="PROSITE" id="PS51352">
    <property type="entry name" value="THIOREDOXIN_2"/>
    <property type="match status" value="1"/>
</dbReference>
<evidence type="ECO:0000259" key="5">
    <source>
        <dbReference type="PROSITE" id="PS51352"/>
    </source>
</evidence>
<sequence>MIKLLITLLTLVGTNYALCSKSFAQTSQAFVFKGKLQNVSNDMLYLIRFRDGTQILTDSTQVRNGEFKLTGRCESPEYVLFKLGKGSSRYFFIEPGEFILTESSVNISKGEITGSKSDSLYQYLTTEQEKNRHADEAETKIFNEAYVKDSKTSQPVLDKLLQFRNKQKADFKKVLFEHADNAAAQFIYATHYGEEGDLKEIENFISAAKGSNSTYLQTLQDRVDFYQGIAVGAEAPDFTLPDINGSPQQLSKYRGQYVLLDFWASWCTPCRMENPNVVKAYERFKDKGFTVIAVSLDNKIEAWKKAIEMDGLPWHHWGDLIGWQSPVVQKYNVKGVPFSLLIDPNGIILAKDLKGENLHIKLEEELIKRK</sequence>
<dbReference type="PANTHER" id="PTHR42852:SF6">
    <property type="entry name" value="THIOL:DISULFIDE INTERCHANGE PROTEIN DSBE"/>
    <property type="match status" value="1"/>
</dbReference>
<feature type="domain" description="Thioredoxin" evidence="5">
    <location>
        <begin position="229"/>
        <end position="370"/>
    </location>
</feature>
<evidence type="ECO:0000256" key="3">
    <source>
        <dbReference type="ARBA" id="ARBA00023157"/>
    </source>
</evidence>
<gene>
    <name evidence="6" type="ORF">CLV99_3929</name>
</gene>
<dbReference type="InterPro" id="IPR000866">
    <property type="entry name" value="AhpC/TSA"/>
</dbReference>
<keyword evidence="2" id="KW-0201">Cytochrome c-type biogenesis</keyword>
<dbReference type="InterPro" id="IPR025380">
    <property type="entry name" value="DUF4369"/>
</dbReference>
<dbReference type="PANTHER" id="PTHR42852">
    <property type="entry name" value="THIOL:DISULFIDE INTERCHANGE PROTEIN DSBE"/>
    <property type="match status" value="1"/>
</dbReference>
<dbReference type="InterPro" id="IPR017937">
    <property type="entry name" value="Thioredoxin_CS"/>
</dbReference>
<dbReference type="Pfam" id="PF14289">
    <property type="entry name" value="DUF4369"/>
    <property type="match status" value="1"/>
</dbReference>
<evidence type="ECO:0000313" key="6">
    <source>
        <dbReference type="EMBL" id="TDQ75329.1"/>
    </source>
</evidence>
<dbReference type="Proteomes" id="UP000295292">
    <property type="component" value="Unassembled WGS sequence"/>
</dbReference>
<organism evidence="6 7">
    <name type="scientific">Sphingobacterium yanglingense</name>
    <dbReference type="NCBI Taxonomy" id="1437280"/>
    <lineage>
        <taxon>Bacteria</taxon>
        <taxon>Pseudomonadati</taxon>
        <taxon>Bacteroidota</taxon>
        <taxon>Sphingobacteriia</taxon>
        <taxon>Sphingobacteriales</taxon>
        <taxon>Sphingobacteriaceae</taxon>
        <taxon>Sphingobacterium</taxon>
    </lineage>
</organism>
<name>A0A4R6WBY9_9SPHI</name>
<keyword evidence="3" id="KW-1015">Disulfide bond</keyword>
<dbReference type="GO" id="GO:0030313">
    <property type="term" value="C:cell envelope"/>
    <property type="evidence" value="ECO:0007669"/>
    <property type="project" value="UniProtKB-SubCell"/>
</dbReference>
<dbReference type="InterPro" id="IPR013766">
    <property type="entry name" value="Thioredoxin_domain"/>
</dbReference>
<dbReference type="GO" id="GO:0016209">
    <property type="term" value="F:antioxidant activity"/>
    <property type="evidence" value="ECO:0007669"/>
    <property type="project" value="InterPro"/>
</dbReference>
<keyword evidence="4" id="KW-0676">Redox-active center</keyword>
<dbReference type="AlphaFoldDB" id="A0A4R6WBY9"/>
<dbReference type="RefSeq" id="WP_162850163.1">
    <property type="nucleotide sequence ID" value="NZ_SNYV01000017.1"/>
</dbReference>
<evidence type="ECO:0000256" key="1">
    <source>
        <dbReference type="ARBA" id="ARBA00004196"/>
    </source>
</evidence>
<evidence type="ECO:0000256" key="2">
    <source>
        <dbReference type="ARBA" id="ARBA00022748"/>
    </source>
</evidence>
<protein>
    <submittedName>
        <fullName evidence="6">Peroxiredoxin</fullName>
    </submittedName>
</protein>
<accession>A0A4R6WBY9</accession>
<proteinExistence type="predicted"/>
<keyword evidence="7" id="KW-1185">Reference proteome</keyword>
<dbReference type="EMBL" id="SNYV01000017">
    <property type="protein sequence ID" value="TDQ75329.1"/>
    <property type="molecule type" value="Genomic_DNA"/>
</dbReference>
<dbReference type="Gene3D" id="3.40.30.10">
    <property type="entry name" value="Glutaredoxin"/>
    <property type="match status" value="1"/>
</dbReference>